<proteinExistence type="predicted"/>
<evidence type="ECO:0000256" key="5">
    <source>
        <dbReference type="ARBA" id="ARBA00022989"/>
    </source>
</evidence>
<evidence type="ECO:0000313" key="8">
    <source>
        <dbReference type="EMBL" id="PSV46866.1"/>
    </source>
</evidence>
<dbReference type="Gene3D" id="1.10.1760.20">
    <property type="match status" value="1"/>
</dbReference>
<dbReference type="InterPro" id="IPR002751">
    <property type="entry name" value="CbiM/NikMN"/>
</dbReference>
<organism evidence="8 9">
    <name type="scientific">Photobacterium indicum</name>
    <dbReference type="NCBI Taxonomy" id="81447"/>
    <lineage>
        <taxon>Bacteria</taxon>
        <taxon>Pseudomonadati</taxon>
        <taxon>Pseudomonadota</taxon>
        <taxon>Gammaproteobacteria</taxon>
        <taxon>Vibrionales</taxon>
        <taxon>Vibrionaceae</taxon>
        <taxon>Photobacterium</taxon>
    </lineage>
</organism>
<comment type="caution">
    <text evidence="8">The sequence shown here is derived from an EMBL/GenBank/DDBJ whole genome shotgun (WGS) entry which is preliminary data.</text>
</comment>
<dbReference type="GO" id="GO:0000041">
    <property type="term" value="P:transition metal ion transport"/>
    <property type="evidence" value="ECO:0007669"/>
    <property type="project" value="InterPro"/>
</dbReference>
<feature type="transmembrane region" description="Helical" evidence="7">
    <location>
        <begin position="33"/>
        <end position="51"/>
    </location>
</feature>
<evidence type="ECO:0000256" key="3">
    <source>
        <dbReference type="ARBA" id="ARBA00022475"/>
    </source>
</evidence>
<keyword evidence="3" id="KW-1003">Cell membrane</keyword>
<keyword evidence="5 7" id="KW-1133">Transmembrane helix</keyword>
<evidence type="ECO:0000256" key="1">
    <source>
        <dbReference type="ARBA" id="ARBA00004651"/>
    </source>
</evidence>
<keyword evidence="9" id="KW-1185">Reference proteome</keyword>
<evidence type="ECO:0000256" key="7">
    <source>
        <dbReference type="SAM" id="Phobius"/>
    </source>
</evidence>
<dbReference type="AlphaFoldDB" id="A0A2T3L853"/>
<feature type="transmembrane region" description="Helical" evidence="7">
    <location>
        <begin position="63"/>
        <end position="88"/>
    </location>
</feature>
<protein>
    <recommendedName>
        <fullName evidence="10">Energy-coupling factor ABC transporter permease</fullName>
    </recommendedName>
</protein>
<feature type="transmembrane region" description="Helical" evidence="7">
    <location>
        <begin position="100"/>
        <end position="123"/>
    </location>
</feature>
<keyword evidence="4 7" id="KW-0812">Transmembrane</keyword>
<dbReference type="Pfam" id="PF01891">
    <property type="entry name" value="CbiM"/>
    <property type="match status" value="1"/>
</dbReference>
<evidence type="ECO:0000313" key="9">
    <source>
        <dbReference type="Proteomes" id="UP000241803"/>
    </source>
</evidence>
<evidence type="ECO:0000256" key="2">
    <source>
        <dbReference type="ARBA" id="ARBA00022448"/>
    </source>
</evidence>
<sequence length="217" mass="24841">MTTIQWGGYLVGCGILLRNIPYEFWPKFKQDKHYQHLVFATVVILLLLWLLRAGIHESLQVHFLGVTALTLIHGWRIAAFIGSLPLVLMAVLGSINGGDLGVAALVGEILPILFSTGIFLLSYRFLTHHIFVYIFVAAFINGALTMCFHLLLNSGWVYWVGDVSWQYIVDNYLILMPLMAFPEALLNGMIMTLLIVYKPEWVRTFSDREYIYDRDRK</sequence>
<feature type="transmembrane region" description="Helical" evidence="7">
    <location>
        <begin position="130"/>
        <end position="152"/>
    </location>
</feature>
<keyword evidence="6 7" id="KW-0472">Membrane</keyword>
<feature type="transmembrane region" description="Helical" evidence="7">
    <location>
        <begin position="172"/>
        <end position="197"/>
    </location>
</feature>
<name>A0A2T3L853_9GAMM</name>
<evidence type="ECO:0000256" key="4">
    <source>
        <dbReference type="ARBA" id="ARBA00022692"/>
    </source>
</evidence>
<accession>A0A2T3L853</accession>
<evidence type="ECO:0000256" key="6">
    <source>
        <dbReference type="ARBA" id="ARBA00023136"/>
    </source>
</evidence>
<dbReference type="RefSeq" id="WP_107254067.1">
    <property type="nucleotide sequence ID" value="NZ_PYOC01000004.1"/>
</dbReference>
<keyword evidence="2" id="KW-0813">Transport</keyword>
<evidence type="ECO:0008006" key="10">
    <source>
        <dbReference type="Google" id="ProtNLM"/>
    </source>
</evidence>
<dbReference type="GO" id="GO:0005886">
    <property type="term" value="C:plasma membrane"/>
    <property type="evidence" value="ECO:0007669"/>
    <property type="project" value="UniProtKB-SubCell"/>
</dbReference>
<dbReference type="Proteomes" id="UP000241803">
    <property type="component" value="Unassembled WGS sequence"/>
</dbReference>
<comment type="subcellular location">
    <subcellularLocation>
        <location evidence="1">Cell membrane</location>
        <topology evidence="1">Multi-pass membrane protein</topology>
    </subcellularLocation>
</comment>
<reference evidence="8 9" key="1">
    <citation type="submission" date="2018-03" db="EMBL/GenBank/DDBJ databases">
        <title>Whole genome sequencing of Histamine producing bacteria.</title>
        <authorList>
            <person name="Butler K."/>
        </authorList>
    </citation>
    <scope>NUCLEOTIDE SEQUENCE [LARGE SCALE GENOMIC DNA]</scope>
    <source>
        <strain evidence="8 9">ATCC 19614</strain>
    </source>
</reference>
<gene>
    <name evidence="8" type="ORF">C9J47_13895</name>
</gene>
<dbReference type="EMBL" id="PYOC01000004">
    <property type="protein sequence ID" value="PSV46866.1"/>
    <property type="molecule type" value="Genomic_DNA"/>
</dbReference>